<dbReference type="PROSITE" id="PS00018">
    <property type="entry name" value="EF_HAND_1"/>
    <property type="match status" value="1"/>
</dbReference>
<dbReference type="PANTHER" id="PTHR14095">
    <property type="entry name" value="PHOSPHATASE 2A REGULATORY SUBUNIT-RELATED"/>
    <property type="match status" value="1"/>
</dbReference>
<dbReference type="AlphaFoldDB" id="A0AAV7JKL3"/>
<dbReference type="InterPro" id="IPR002048">
    <property type="entry name" value="EF_hand_dom"/>
</dbReference>
<dbReference type="Gene3D" id="1.10.238.230">
    <property type="match status" value="1"/>
</dbReference>
<dbReference type="SUPFAM" id="SSF47473">
    <property type="entry name" value="EF-hand"/>
    <property type="match status" value="2"/>
</dbReference>
<accession>A0AAV7JKL3</accession>
<dbReference type="CDD" id="cd21504">
    <property type="entry name" value="PPP2R3A_B-like"/>
    <property type="match status" value="1"/>
</dbReference>
<keyword evidence="2" id="KW-0106">Calcium</keyword>
<evidence type="ECO:0000313" key="5">
    <source>
        <dbReference type="EMBL" id="KAI6648954.1"/>
    </source>
</evidence>
<dbReference type="Gene3D" id="1.10.238.220">
    <property type="match status" value="1"/>
</dbReference>
<dbReference type="FunFam" id="1.10.238.220:FF:000001">
    <property type="entry name" value="Serine/threonine-protein phosphatase 2A regulatory subunit B'' subunit alpha"/>
    <property type="match status" value="1"/>
</dbReference>
<name>A0AAV7JKL3_9METZ</name>
<proteinExistence type="predicted"/>
<feature type="compositionally biased region" description="Polar residues" evidence="3">
    <location>
        <begin position="105"/>
        <end position="120"/>
    </location>
</feature>
<dbReference type="EMBL" id="JAKMXF010000324">
    <property type="protein sequence ID" value="KAI6648954.1"/>
    <property type="molecule type" value="Genomic_DNA"/>
</dbReference>
<organism evidence="5 6">
    <name type="scientific">Oopsacas minuta</name>
    <dbReference type="NCBI Taxonomy" id="111878"/>
    <lineage>
        <taxon>Eukaryota</taxon>
        <taxon>Metazoa</taxon>
        <taxon>Porifera</taxon>
        <taxon>Hexactinellida</taxon>
        <taxon>Hexasterophora</taxon>
        <taxon>Lyssacinosida</taxon>
        <taxon>Leucopsacidae</taxon>
        <taxon>Oopsacas</taxon>
    </lineage>
</organism>
<evidence type="ECO:0000256" key="1">
    <source>
        <dbReference type="ARBA" id="ARBA00022723"/>
    </source>
</evidence>
<reference evidence="5 6" key="1">
    <citation type="journal article" date="2023" name="BMC Biol.">
        <title>The compact genome of the sponge Oopsacas minuta (Hexactinellida) is lacking key metazoan core genes.</title>
        <authorList>
            <person name="Santini S."/>
            <person name="Schenkelaars Q."/>
            <person name="Jourda C."/>
            <person name="Duchesne M."/>
            <person name="Belahbib H."/>
            <person name="Rocher C."/>
            <person name="Selva M."/>
            <person name="Riesgo A."/>
            <person name="Vervoort M."/>
            <person name="Leys S.P."/>
            <person name="Kodjabachian L."/>
            <person name="Le Bivic A."/>
            <person name="Borchiellini C."/>
            <person name="Claverie J.M."/>
            <person name="Renard E."/>
        </authorList>
    </citation>
    <scope>NUCLEOTIDE SEQUENCE [LARGE SCALE GENOMIC DNA]</scope>
    <source>
        <strain evidence="5">SPO-2</strain>
    </source>
</reference>
<dbReference type="InterPro" id="IPR018247">
    <property type="entry name" value="EF_Hand_1_Ca_BS"/>
</dbReference>
<feature type="domain" description="EF-hand" evidence="4">
    <location>
        <begin position="471"/>
        <end position="506"/>
    </location>
</feature>
<dbReference type="InterPro" id="IPR041534">
    <property type="entry name" value="EF-hand_13"/>
</dbReference>
<dbReference type="PROSITE" id="PS50222">
    <property type="entry name" value="EF_HAND_2"/>
    <property type="match status" value="1"/>
</dbReference>
<dbReference type="GO" id="GO:0019888">
    <property type="term" value="F:protein phosphatase regulator activity"/>
    <property type="evidence" value="ECO:0007669"/>
    <property type="project" value="TreeGrafter"/>
</dbReference>
<sequence>MVNIFTIVFSKFVDIKNMILRDRFRDSDSKISNKMKNTISTISKETTIPPITEVWKQSPSITLPTPKLHYINQLIQQWLSLPEVQNTLREEVNAIKNGTSKYLKNNRQSADMTDTDTSLLETGVRPRELSPRPGDGSPPRSPSPFSLLKTSRSIRDPNSPAHEKEHPYPKKICLLQEESTTTQTPQQPIPKISSLTHSTPDTTTLPKFYFPKGFPDSMADTDYRQHITQSVQAIFKRSKDGFITRIEFQEVTKSIGFPIYWKEPLFSLMSAGSDRISFPAFKRMWKSLNEECHDDEARFVYILSGGKKNYLVYEDFEFILQDIVDSHPGLTFLTSHQEFHSRYIQTVVGRIFFSINRSWNGKITTQEIRRSNLLPTIKLLELEDDINKITDYFSYEHFYVIYCKFWELDSDHDLLINKAELSRYADQTLSSRIIDRIFSSCVRSVSSRKQGEDFMTYDDFIRFILAEEDKKHPTSIEYWFRCMDIDGDGVISLYEMEYFYVDQKNRLEELGAEMPAFVDLACQMLDLVKPAVNSQITLSDIKRCKLGYIFYNTFINLDKYLEYEQKDPTARDPDEIVSMTDWEKFASLQYESLIANESENETQDCNDVESMPV</sequence>
<keyword evidence="1" id="KW-0479">Metal-binding</keyword>
<dbReference type="Gene3D" id="1.10.238.10">
    <property type="entry name" value="EF-hand"/>
    <property type="match status" value="1"/>
</dbReference>
<dbReference type="Pfam" id="PF13499">
    <property type="entry name" value="EF-hand_7"/>
    <property type="match status" value="1"/>
</dbReference>
<dbReference type="FunFam" id="1.10.238.10:FF:000025">
    <property type="entry name" value="serine/threonine-protein phosphatase 2A regulatory subunit B'' subunit alpha"/>
    <property type="match status" value="1"/>
</dbReference>
<comment type="caution">
    <text evidence="5">The sequence shown here is derived from an EMBL/GenBank/DDBJ whole genome shotgun (WGS) entry which is preliminary data.</text>
</comment>
<evidence type="ECO:0000259" key="4">
    <source>
        <dbReference type="PROSITE" id="PS50222"/>
    </source>
</evidence>
<protein>
    <submittedName>
        <fullName evidence="5">Serine/threonine-protein phosphatase 2A regulatory subunit B'' subunit alpha isoform X3</fullName>
    </submittedName>
</protein>
<dbReference type="GO" id="GO:0000159">
    <property type="term" value="C:protein phosphatase type 2A complex"/>
    <property type="evidence" value="ECO:0007669"/>
    <property type="project" value="TreeGrafter"/>
</dbReference>
<evidence type="ECO:0000313" key="6">
    <source>
        <dbReference type="Proteomes" id="UP001165289"/>
    </source>
</evidence>
<feature type="region of interest" description="Disordered" evidence="3">
    <location>
        <begin position="105"/>
        <end position="169"/>
    </location>
</feature>
<dbReference type="PANTHER" id="PTHR14095:SF0">
    <property type="entry name" value="MIP22305P"/>
    <property type="match status" value="1"/>
</dbReference>
<dbReference type="Proteomes" id="UP001165289">
    <property type="component" value="Unassembled WGS sequence"/>
</dbReference>
<gene>
    <name evidence="5" type="ORF">LOD99_7027</name>
</gene>
<dbReference type="InterPro" id="IPR011992">
    <property type="entry name" value="EF-hand-dom_pair"/>
</dbReference>
<evidence type="ECO:0000256" key="3">
    <source>
        <dbReference type="SAM" id="MobiDB-lite"/>
    </source>
</evidence>
<dbReference type="Pfam" id="PF17958">
    <property type="entry name" value="EF-hand_13"/>
    <property type="match status" value="1"/>
</dbReference>
<dbReference type="GO" id="GO:0005509">
    <property type="term" value="F:calcium ion binding"/>
    <property type="evidence" value="ECO:0007669"/>
    <property type="project" value="InterPro"/>
</dbReference>
<evidence type="ECO:0000256" key="2">
    <source>
        <dbReference type="ARBA" id="ARBA00022837"/>
    </source>
</evidence>
<keyword evidence="6" id="KW-1185">Reference proteome</keyword>